<dbReference type="PRINTS" id="PR00379">
    <property type="entry name" value="INTEIN"/>
</dbReference>
<dbReference type="GO" id="GO:0016539">
    <property type="term" value="P:intein-mediated protein splicing"/>
    <property type="evidence" value="ECO:0007669"/>
    <property type="project" value="InterPro"/>
</dbReference>
<evidence type="ECO:0000259" key="3">
    <source>
        <dbReference type="PROSITE" id="PS50819"/>
    </source>
</evidence>
<dbReference type="PROSITE" id="PS50817">
    <property type="entry name" value="INTEIN_N_TER"/>
    <property type="match status" value="1"/>
</dbReference>
<reference evidence="4 5" key="1">
    <citation type="journal article" date="2011" name="J. Bacteriol.">
        <title>Genome Sequence of the Ruminal Bacterium Megasphaera elsdenii.</title>
        <authorList>
            <person name="Marx H."/>
            <person name="Graf A.B."/>
            <person name="Tatto N."/>
            <person name="Thallinger G.G."/>
            <person name="Mattanovich D."/>
            <person name="Sauer M."/>
        </authorList>
    </citation>
    <scope>NUCLEOTIDE SEQUENCE [LARGE SCALE GENOMIC DNA]</scope>
    <source>
        <strain evidence="4 5">DSM 20460</strain>
    </source>
</reference>
<dbReference type="Gene3D" id="3.20.70.20">
    <property type="match status" value="1"/>
</dbReference>
<evidence type="ECO:0000313" key="5">
    <source>
        <dbReference type="Proteomes" id="UP000010111"/>
    </source>
</evidence>
<dbReference type="InterPro" id="IPR006141">
    <property type="entry name" value="Intein_N"/>
</dbReference>
<dbReference type="GO" id="GO:0004519">
    <property type="term" value="F:endonuclease activity"/>
    <property type="evidence" value="ECO:0007669"/>
    <property type="project" value="InterPro"/>
</dbReference>
<dbReference type="InterPro" id="IPR027434">
    <property type="entry name" value="Homing_endonucl"/>
</dbReference>
<dbReference type="CDD" id="cd00081">
    <property type="entry name" value="Hint"/>
    <property type="match status" value="1"/>
</dbReference>
<dbReference type="Gene3D" id="3.10.28.10">
    <property type="entry name" value="Homing endonucleases"/>
    <property type="match status" value="1"/>
</dbReference>
<sequence>MFDKYYFDSIFGGFRFPDGTQPDYDSLSRLQKFFMEWFRKERKKELLTYPVLTAAVLLDEDKKPKDGDFAWFLAEEMSKGLSFFIYESQSADSLASCCFDANQRVLVRNEDGVKLIRIGDFKPMSNLTIFFDGSWVKGSFVKATPTDKMYRIVTSNKKEVFCTSNHIFPTMDGDKRADEITTDDWLMFNDRAYKEGSGEYKDGFLIGMYLGDGSIYEREKCNSVEVTLSLNEDKVKKCIEYLPGWHLYSSKNNVIFAKTTDKNIAEFIKYWVKGSRCNTKELNMDVCNKSLDFRRGILDGFYATDGGNSNRIYTTSKKLAEQMEAMLTTMGIQTILDVSDRTNEKVVVRGEEFTRNFPLYCIRWYEPKNKRSMGDVYKITINGTFFKVSEVQEITNYDEPVYCFNMADGKEPYFTLANGIQTHNCRLRNELADNTFSYTLGAGGVSTGSFRVITINMNRYVQQYESKLPFGDLISRIHKYLAAHRAVIKHYIELGMLPAYTAQFINFDTQFGTIGINGMLEAMEYKGFSPTVDKETYQQAVSKYLKAIYDLNKADMVVYGFRFNTEFVPKMRGHIAA</sequence>
<evidence type="ECO:0000313" key="4">
    <source>
        <dbReference type="EMBL" id="CCC74156.1"/>
    </source>
</evidence>
<protein>
    <submittedName>
        <fullName evidence="4">Anaerobic ribonucleoside-triphosphate reductase</fullName>
    </submittedName>
</protein>
<dbReference type="STRING" id="1064535.MELS_1938"/>
<dbReference type="PROSITE" id="PS50819">
    <property type="entry name" value="INTEIN_ENDONUCLEASE"/>
    <property type="match status" value="1"/>
</dbReference>
<accession>G0VSB6</accession>
<dbReference type="EMBL" id="HE576794">
    <property type="protein sequence ID" value="CCC74156.1"/>
    <property type="molecule type" value="Genomic_DNA"/>
</dbReference>
<dbReference type="InterPro" id="IPR012833">
    <property type="entry name" value="NrdD"/>
</dbReference>
<dbReference type="AlphaFoldDB" id="G0VSB6"/>
<dbReference type="HOGENOM" id="CLU_472347_0_0_9"/>
<name>G0VSB6_MEGEL</name>
<dbReference type="Proteomes" id="UP000010111">
    <property type="component" value="Chromosome"/>
</dbReference>
<dbReference type="InterPro" id="IPR004042">
    <property type="entry name" value="Intein_endonuc_central"/>
</dbReference>
<dbReference type="GO" id="GO:0006260">
    <property type="term" value="P:DNA replication"/>
    <property type="evidence" value="ECO:0007669"/>
    <property type="project" value="InterPro"/>
</dbReference>
<dbReference type="InterPro" id="IPR036844">
    <property type="entry name" value="Hint_dom_sf"/>
</dbReference>
<dbReference type="eggNOG" id="COG1328">
    <property type="taxonomic scope" value="Bacteria"/>
</dbReference>
<proteinExistence type="predicted"/>
<evidence type="ECO:0000256" key="2">
    <source>
        <dbReference type="ARBA" id="ARBA00023000"/>
    </source>
</evidence>
<dbReference type="SUPFAM" id="SSF51294">
    <property type="entry name" value="Hedgehog/intein (Hint) domain"/>
    <property type="match status" value="1"/>
</dbReference>
<keyword evidence="2" id="KW-0651">Protein splicing</keyword>
<dbReference type="Gene3D" id="2.170.16.10">
    <property type="entry name" value="Hedgehog/Intein (Hint) domain"/>
    <property type="match status" value="1"/>
</dbReference>
<evidence type="ECO:0000256" key="1">
    <source>
        <dbReference type="ARBA" id="ARBA00022813"/>
    </source>
</evidence>
<gene>
    <name evidence="4" type="ORF">MELS_1938</name>
</gene>
<keyword evidence="5" id="KW-1185">Reference proteome</keyword>
<dbReference type="eggNOG" id="COG1372">
    <property type="taxonomic scope" value="Bacteria"/>
</dbReference>
<dbReference type="InterPro" id="IPR003587">
    <property type="entry name" value="Hint_dom_N"/>
</dbReference>
<feature type="domain" description="DOD-type homing endonuclease" evidence="3">
    <location>
        <begin position="205"/>
        <end position="332"/>
    </location>
</feature>
<dbReference type="InterPro" id="IPR006142">
    <property type="entry name" value="INTEIN"/>
</dbReference>
<dbReference type="GeneID" id="97492509"/>
<dbReference type="SUPFAM" id="SSF51998">
    <property type="entry name" value="PFL-like glycyl radical enzymes"/>
    <property type="match status" value="1"/>
</dbReference>
<organism evidence="4 5">
    <name type="scientific">Megasphaera elsdenii DSM 20460</name>
    <dbReference type="NCBI Taxonomy" id="1064535"/>
    <lineage>
        <taxon>Bacteria</taxon>
        <taxon>Bacillati</taxon>
        <taxon>Bacillota</taxon>
        <taxon>Negativicutes</taxon>
        <taxon>Veillonellales</taxon>
        <taxon>Veillonellaceae</taxon>
        <taxon>Megasphaera</taxon>
    </lineage>
</organism>
<dbReference type="GO" id="GO:0008998">
    <property type="term" value="F:ribonucleoside-triphosphate reductase (thioredoxin) activity"/>
    <property type="evidence" value="ECO:0007669"/>
    <property type="project" value="InterPro"/>
</dbReference>
<dbReference type="KEGG" id="med:MELS_1938"/>
<dbReference type="SMART" id="SM00306">
    <property type="entry name" value="HintN"/>
    <property type="match status" value="1"/>
</dbReference>
<dbReference type="Pfam" id="PF13597">
    <property type="entry name" value="NRDD"/>
    <property type="match status" value="1"/>
</dbReference>
<dbReference type="RefSeq" id="WP_014016879.1">
    <property type="nucleotide sequence ID" value="NZ_CP027570.1"/>
</dbReference>
<keyword evidence="1" id="KW-0068">Autocatalytic cleavage</keyword>